<feature type="transmembrane region" description="Helical" evidence="1">
    <location>
        <begin position="53"/>
        <end position="73"/>
    </location>
</feature>
<accession>A0ABR5C891</accession>
<dbReference type="Proteomes" id="UP000032366">
    <property type="component" value="Unassembled WGS sequence"/>
</dbReference>
<proteinExistence type="predicted"/>
<sequence length="80" mass="8720">MGRKILAVILGIITLVTAWSTIHMFVALAHTDSYLKLGYAPLPIQLENPNSTVIIVSAIVYAVMTIVFALITLKLAKPKK</sequence>
<gene>
    <name evidence="2" type="ORF">TP70_05490</name>
</gene>
<keyword evidence="1" id="KW-1133">Transmembrane helix</keyword>
<keyword evidence="1" id="KW-0812">Transmembrane</keyword>
<evidence type="ECO:0000313" key="3">
    <source>
        <dbReference type="Proteomes" id="UP000032366"/>
    </source>
</evidence>
<evidence type="ECO:0000256" key="1">
    <source>
        <dbReference type="SAM" id="Phobius"/>
    </source>
</evidence>
<comment type="caution">
    <text evidence="2">The sequence shown here is derived from an EMBL/GenBank/DDBJ whole genome shotgun (WGS) entry which is preliminary data.</text>
</comment>
<organism evidence="2 3">
    <name type="scientific">Staphylococcus microti</name>
    <dbReference type="NCBI Taxonomy" id="569857"/>
    <lineage>
        <taxon>Bacteria</taxon>
        <taxon>Bacillati</taxon>
        <taxon>Bacillota</taxon>
        <taxon>Bacilli</taxon>
        <taxon>Bacillales</taxon>
        <taxon>Staphylococcaceae</taxon>
        <taxon>Staphylococcus</taxon>
    </lineage>
</organism>
<protein>
    <submittedName>
        <fullName evidence="2">Uncharacterized protein</fullName>
    </submittedName>
</protein>
<dbReference type="RefSeq" id="WP_044360168.1">
    <property type="nucleotide sequence ID" value="NZ_JXWY01000033.1"/>
</dbReference>
<dbReference type="EMBL" id="JXWY01000033">
    <property type="protein sequence ID" value="KIX90930.1"/>
    <property type="molecule type" value="Genomic_DNA"/>
</dbReference>
<name>A0ABR5C891_9STAP</name>
<evidence type="ECO:0000313" key="2">
    <source>
        <dbReference type="EMBL" id="KIX90930.1"/>
    </source>
</evidence>
<reference evidence="2 3" key="1">
    <citation type="submission" date="2015-01" db="EMBL/GenBank/DDBJ databases">
        <authorList>
            <person name="Guo J."/>
        </authorList>
    </citation>
    <scope>NUCLEOTIDE SEQUENCE [LARGE SCALE GENOMIC DNA]</scope>
    <source>
        <strain evidence="2 3">DSM 22147</strain>
    </source>
</reference>
<keyword evidence="3" id="KW-1185">Reference proteome</keyword>
<keyword evidence="1" id="KW-0472">Membrane</keyword>